<comment type="caution">
    <text evidence="2">The sequence shown here is derived from an EMBL/GenBank/DDBJ whole genome shotgun (WGS) entry which is preliminary data.</text>
</comment>
<feature type="region of interest" description="Disordered" evidence="1">
    <location>
        <begin position="95"/>
        <end position="132"/>
    </location>
</feature>
<dbReference type="Proteomes" id="UP000801492">
    <property type="component" value="Unassembled WGS sequence"/>
</dbReference>
<reference evidence="2" key="1">
    <citation type="submission" date="2019-08" db="EMBL/GenBank/DDBJ databases">
        <title>The genome of the North American firefly Photinus pyralis.</title>
        <authorList>
            <consortium name="Photinus pyralis genome working group"/>
            <person name="Fallon T.R."/>
            <person name="Sander Lower S.E."/>
            <person name="Weng J.-K."/>
        </authorList>
    </citation>
    <scope>NUCLEOTIDE SEQUENCE</scope>
    <source>
        <strain evidence="2">TRF0915ILg1</strain>
        <tissue evidence="2">Whole body</tissue>
    </source>
</reference>
<evidence type="ECO:0000313" key="2">
    <source>
        <dbReference type="EMBL" id="KAF2892773.1"/>
    </source>
</evidence>
<feature type="compositionally biased region" description="Basic and acidic residues" evidence="1">
    <location>
        <begin position="101"/>
        <end position="113"/>
    </location>
</feature>
<sequence length="240" mass="28124">MTGRDWLLGFRDWYPPLLVRCPEGTSLARPPSFNKFTETKFFENLKFLLEKRNCPPQNICKGSRAFHWVMHHISAVYHINAAKPEQHKRQNGQFLLNDADGDSKPREDKERTMSKKRKRKPRKDSGQEYTNTCGKIIPSKEIELNPCLNKKRVNKCNSFLNEDRQNPFQQWNKGKRERYKHLPKDLKTSEQEENYSQHLQDKEALKQNQADEESTTPVASFDLQKVLFTPHGDSMTIGFS</sequence>
<dbReference type="OrthoDB" id="6746758at2759"/>
<dbReference type="AlphaFoldDB" id="A0A8K0CXV3"/>
<proteinExistence type="predicted"/>
<organism evidence="2 3">
    <name type="scientific">Ignelater luminosus</name>
    <name type="common">Cucubano</name>
    <name type="synonym">Pyrophorus luminosus</name>
    <dbReference type="NCBI Taxonomy" id="2038154"/>
    <lineage>
        <taxon>Eukaryota</taxon>
        <taxon>Metazoa</taxon>
        <taxon>Ecdysozoa</taxon>
        <taxon>Arthropoda</taxon>
        <taxon>Hexapoda</taxon>
        <taxon>Insecta</taxon>
        <taxon>Pterygota</taxon>
        <taxon>Neoptera</taxon>
        <taxon>Endopterygota</taxon>
        <taxon>Coleoptera</taxon>
        <taxon>Polyphaga</taxon>
        <taxon>Elateriformia</taxon>
        <taxon>Elateroidea</taxon>
        <taxon>Elateridae</taxon>
        <taxon>Agrypninae</taxon>
        <taxon>Pyrophorini</taxon>
        <taxon>Ignelater</taxon>
    </lineage>
</organism>
<gene>
    <name evidence="2" type="ORF">ILUMI_13400</name>
</gene>
<dbReference type="EMBL" id="VTPC01008498">
    <property type="protein sequence ID" value="KAF2892773.1"/>
    <property type="molecule type" value="Genomic_DNA"/>
</dbReference>
<evidence type="ECO:0000256" key="1">
    <source>
        <dbReference type="SAM" id="MobiDB-lite"/>
    </source>
</evidence>
<protein>
    <submittedName>
        <fullName evidence="2">Uncharacterized protein</fullName>
    </submittedName>
</protein>
<keyword evidence="3" id="KW-1185">Reference proteome</keyword>
<name>A0A8K0CXV3_IGNLU</name>
<accession>A0A8K0CXV3</accession>
<evidence type="ECO:0000313" key="3">
    <source>
        <dbReference type="Proteomes" id="UP000801492"/>
    </source>
</evidence>